<name>A0AAV1QNI4_9ROSI</name>
<organism evidence="2 3">
    <name type="scientific">Dovyalis caffra</name>
    <dbReference type="NCBI Taxonomy" id="77055"/>
    <lineage>
        <taxon>Eukaryota</taxon>
        <taxon>Viridiplantae</taxon>
        <taxon>Streptophyta</taxon>
        <taxon>Embryophyta</taxon>
        <taxon>Tracheophyta</taxon>
        <taxon>Spermatophyta</taxon>
        <taxon>Magnoliopsida</taxon>
        <taxon>eudicotyledons</taxon>
        <taxon>Gunneridae</taxon>
        <taxon>Pentapetalae</taxon>
        <taxon>rosids</taxon>
        <taxon>fabids</taxon>
        <taxon>Malpighiales</taxon>
        <taxon>Salicaceae</taxon>
        <taxon>Flacourtieae</taxon>
        <taxon>Dovyalis</taxon>
    </lineage>
</organism>
<dbReference type="Proteomes" id="UP001314170">
    <property type="component" value="Unassembled WGS sequence"/>
</dbReference>
<feature type="compositionally biased region" description="Polar residues" evidence="1">
    <location>
        <begin position="76"/>
        <end position="89"/>
    </location>
</feature>
<reference evidence="2 3" key="1">
    <citation type="submission" date="2024-01" db="EMBL/GenBank/DDBJ databases">
        <authorList>
            <person name="Waweru B."/>
        </authorList>
    </citation>
    <scope>NUCLEOTIDE SEQUENCE [LARGE SCALE GENOMIC DNA]</scope>
</reference>
<proteinExistence type="predicted"/>
<dbReference type="InterPro" id="IPR053339">
    <property type="entry name" value="FAS1_domain_protein"/>
</dbReference>
<gene>
    <name evidence="2" type="ORF">DCAF_LOCUS914</name>
</gene>
<sequence length="114" mass="12381">MPLTFSDLNHFPTGTMVPSGLEHQLIQIKNRGKADFSVNNAKVIKPNLCLNSTIKCHGIDSANTSAPIIQEGSAGLSPTVSSVSPNQIQPDGGEHQFPAEDIARIVREKYQEER</sequence>
<evidence type="ECO:0000256" key="1">
    <source>
        <dbReference type="SAM" id="MobiDB-lite"/>
    </source>
</evidence>
<accession>A0AAV1QNI4</accession>
<dbReference type="PANTHER" id="PTHR36069">
    <property type="entry name" value="EXPRESSED PROTEIN-RELATED"/>
    <property type="match status" value="1"/>
</dbReference>
<protein>
    <submittedName>
        <fullName evidence="2">Uncharacterized protein</fullName>
    </submittedName>
</protein>
<dbReference type="AlphaFoldDB" id="A0AAV1QNI4"/>
<dbReference type="EMBL" id="CAWUPB010000079">
    <property type="protein sequence ID" value="CAK7323291.1"/>
    <property type="molecule type" value="Genomic_DNA"/>
</dbReference>
<feature type="region of interest" description="Disordered" evidence="1">
    <location>
        <begin position="72"/>
        <end position="96"/>
    </location>
</feature>
<evidence type="ECO:0000313" key="2">
    <source>
        <dbReference type="EMBL" id="CAK7323291.1"/>
    </source>
</evidence>
<keyword evidence="3" id="KW-1185">Reference proteome</keyword>
<comment type="caution">
    <text evidence="2">The sequence shown here is derived from an EMBL/GenBank/DDBJ whole genome shotgun (WGS) entry which is preliminary data.</text>
</comment>
<evidence type="ECO:0000313" key="3">
    <source>
        <dbReference type="Proteomes" id="UP001314170"/>
    </source>
</evidence>
<dbReference type="PANTHER" id="PTHR36069:SF3">
    <property type="entry name" value="FAS1 DOMAIN-CONTAINING PROTEIN"/>
    <property type="match status" value="1"/>
</dbReference>